<dbReference type="GO" id="GO:0005452">
    <property type="term" value="F:solute:inorganic anion antiporter activity"/>
    <property type="evidence" value="ECO:0007669"/>
    <property type="project" value="InterPro"/>
</dbReference>
<feature type="transmembrane region" description="Helical" evidence="9">
    <location>
        <begin position="672"/>
        <end position="689"/>
    </location>
</feature>
<evidence type="ECO:0000313" key="13">
    <source>
        <dbReference type="EMBL" id="ELT99388.1"/>
    </source>
</evidence>
<evidence type="ECO:0000256" key="7">
    <source>
        <dbReference type="ARBA" id="ARBA00023065"/>
    </source>
</evidence>
<evidence type="ECO:0000256" key="9">
    <source>
        <dbReference type="RuleBase" id="RU362035"/>
    </source>
</evidence>
<dbReference type="InterPro" id="IPR003020">
    <property type="entry name" value="HCO3_transpt_euk"/>
</dbReference>
<sequence>HFLKKIPPGAEASNILVGELDVLQHPLIAFMRLEKASILGDLTEVPVPSRFIFVLLGPTGNQMRYHEIGRSIATLMSDEVFHDVAYKARNRGDLLAGIDEFLDQVTVLPPGEWDPTIRIEPPKSIPSQEGRKKNVMEGKPGTLPDAIRMKELAEMEEPEDHTDPTLERTGRFFGGLVADIKRKAPWYWSDYKDGIHIQCLASFFFMYFACLTPIITFGGLLGTATEENMAAMESLVSGFICGITYHLFSGQPLTIIGSTGPVLVFETIVFNFSKDNGLDYLALRFWIGLWMCLILLVIVALDLSALVRYITRFTEESFAMLIALIFIVEAFKKLAHITDHAAVDLNPGVIHDFNLTDNVTYLNASIYGNETDAYLYDDSYAHKYHKYDHYKADCEQWHGVPVGTGCDTPPYKSDIFFLSFLLFLGTFILAMGLKMFRNTRFLPNKIRSLVSDFSVFLAICLMVMTDALIGLDTPKLNVPAKFRPTRDDRGWVIDPFKNPIWSIPAAIPPALLAVILIFMDQQITAVIVNRKENKLKKGSGYHLDLFLISVQIGVCSVLGTPWFVAATVLSINHVRSLTRESESSAPGEKPKFLGVREQRLTGVLVFTFVGLSALMASVLKYIPMPVLYGVFLFMGISSLKGIQMMQRVMILFMPAKYQPDYIYLRKVPTRRAHLFTLIQIICLAVLWTIKSIKMISIVFPLMVLAMCFVRKALDWVFTRHELMWLDDIIPEAHKRDKEDNKGPGTVSSFFLIPVTLQNRYIWSNKHS</sequence>
<dbReference type="OMA" id="YSIAYKY"/>
<reference evidence="13 15" key="2">
    <citation type="journal article" date="2013" name="Nature">
        <title>Insights into bilaterian evolution from three spiralian genomes.</title>
        <authorList>
            <person name="Simakov O."/>
            <person name="Marletaz F."/>
            <person name="Cho S.J."/>
            <person name="Edsinger-Gonzales E."/>
            <person name="Havlak P."/>
            <person name="Hellsten U."/>
            <person name="Kuo D.H."/>
            <person name="Larsson T."/>
            <person name="Lv J."/>
            <person name="Arendt D."/>
            <person name="Savage R."/>
            <person name="Osoegawa K."/>
            <person name="de Jong P."/>
            <person name="Grimwood J."/>
            <person name="Chapman J.A."/>
            <person name="Shapiro H."/>
            <person name="Aerts A."/>
            <person name="Otillar R.P."/>
            <person name="Terry A.Y."/>
            <person name="Boore J.L."/>
            <person name="Grigoriev I.V."/>
            <person name="Lindberg D.R."/>
            <person name="Seaver E.C."/>
            <person name="Weisblat D.A."/>
            <person name="Putnam N.H."/>
            <person name="Rokhsar D.S."/>
        </authorList>
    </citation>
    <scope>NUCLEOTIDE SEQUENCE</scope>
    <source>
        <strain evidence="13 15">I ESC-2004</strain>
    </source>
</reference>
<dbReference type="Gene3D" id="3.40.930.10">
    <property type="entry name" value="Mannitol-specific EII, Chain A"/>
    <property type="match status" value="1"/>
</dbReference>
<reference evidence="15" key="1">
    <citation type="submission" date="2012-12" db="EMBL/GenBank/DDBJ databases">
        <authorList>
            <person name="Hellsten U."/>
            <person name="Grimwood J."/>
            <person name="Chapman J.A."/>
            <person name="Shapiro H."/>
            <person name="Aerts A."/>
            <person name="Otillar R.P."/>
            <person name="Terry A.Y."/>
            <person name="Boore J.L."/>
            <person name="Simakov O."/>
            <person name="Marletaz F."/>
            <person name="Cho S.-J."/>
            <person name="Edsinger-Gonzales E."/>
            <person name="Havlak P."/>
            <person name="Kuo D.-H."/>
            <person name="Larsson T."/>
            <person name="Lv J."/>
            <person name="Arendt D."/>
            <person name="Savage R."/>
            <person name="Osoegawa K."/>
            <person name="de Jong P."/>
            <person name="Lindberg D.R."/>
            <person name="Seaver E.C."/>
            <person name="Weisblat D.A."/>
            <person name="Putnam N.H."/>
            <person name="Grigoriev I.V."/>
            <person name="Rokhsar D.S."/>
        </authorList>
    </citation>
    <scope>NUCLEOTIDE SEQUENCE</scope>
    <source>
        <strain evidence="15">I ESC-2004</strain>
    </source>
</reference>
<evidence type="ECO:0000256" key="6">
    <source>
        <dbReference type="ARBA" id="ARBA00022989"/>
    </source>
</evidence>
<evidence type="ECO:0000313" key="15">
    <source>
        <dbReference type="Proteomes" id="UP000014760"/>
    </source>
</evidence>
<protein>
    <recommendedName>
        <fullName evidence="9">Anion exchange protein</fullName>
    </recommendedName>
</protein>
<dbReference type="PRINTS" id="PR01232">
    <property type="entry name" value="NAHCO3TRSPRT"/>
</dbReference>
<dbReference type="InterPro" id="IPR013769">
    <property type="entry name" value="Band3_cytoplasmic_dom"/>
</dbReference>
<comment type="subcellular location">
    <subcellularLocation>
        <location evidence="1">Basolateral cell membrane</location>
        <topology evidence="1">Multi-pass membrane protein</topology>
    </subcellularLocation>
    <subcellularLocation>
        <location evidence="9">Membrane</location>
        <topology evidence="9">Multi-pass membrane protein</topology>
    </subcellularLocation>
</comment>
<feature type="transmembrane region" description="Helical" evidence="9">
    <location>
        <begin position="199"/>
        <end position="223"/>
    </location>
</feature>
<feature type="transmembrane region" description="Helical" evidence="9">
    <location>
        <begin position="625"/>
        <end position="642"/>
    </location>
</feature>
<dbReference type="GO" id="GO:0051453">
    <property type="term" value="P:regulation of intracellular pH"/>
    <property type="evidence" value="ECO:0007669"/>
    <property type="project" value="TreeGrafter"/>
</dbReference>
<proteinExistence type="inferred from homology"/>
<dbReference type="EMBL" id="AMQN01010051">
    <property type="status" value="NOT_ANNOTATED_CDS"/>
    <property type="molecule type" value="Genomic_DNA"/>
</dbReference>
<evidence type="ECO:0000256" key="10">
    <source>
        <dbReference type="SAM" id="MobiDB-lite"/>
    </source>
</evidence>
<feature type="domain" description="Band 3 cytoplasmic" evidence="12">
    <location>
        <begin position="2"/>
        <end position="115"/>
    </location>
</feature>
<feature type="transmembrane region" description="Helical" evidence="9">
    <location>
        <begin position="318"/>
        <end position="335"/>
    </location>
</feature>
<feature type="domain" description="Bicarbonate transporter-like transmembrane" evidence="11">
    <location>
        <begin position="171"/>
        <end position="729"/>
    </location>
</feature>
<dbReference type="PANTHER" id="PTHR11453">
    <property type="entry name" value="ANION EXCHANGE PROTEIN"/>
    <property type="match status" value="1"/>
</dbReference>
<keyword evidence="7 9" id="KW-0406">Ion transport</keyword>
<evidence type="ECO:0000256" key="5">
    <source>
        <dbReference type="ARBA" id="ARBA00022692"/>
    </source>
</evidence>
<dbReference type="FunFam" id="3.40.930.10:FF:000020">
    <property type="entry name" value="Anion exchange protein"/>
    <property type="match status" value="1"/>
</dbReference>
<dbReference type="Proteomes" id="UP000014760">
    <property type="component" value="Unassembled WGS sequence"/>
</dbReference>
<dbReference type="NCBIfam" id="TIGR00834">
    <property type="entry name" value="ae"/>
    <property type="match status" value="1"/>
</dbReference>
<dbReference type="PANTHER" id="PTHR11453:SF36">
    <property type="entry name" value="ANION EXCHANGE PROTEIN"/>
    <property type="match status" value="1"/>
</dbReference>
<dbReference type="AlphaFoldDB" id="R7TZL1"/>
<feature type="region of interest" description="Disordered" evidence="10">
    <location>
        <begin position="117"/>
        <end position="140"/>
    </location>
</feature>
<dbReference type="SUPFAM" id="SSF55804">
    <property type="entry name" value="Phoshotransferase/anion transport protein"/>
    <property type="match status" value="1"/>
</dbReference>
<keyword evidence="5 9" id="KW-0812">Transmembrane</keyword>
<dbReference type="EnsemblMetazoa" id="CapteT129092">
    <property type="protein sequence ID" value="CapteP129092"/>
    <property type="gene ID" value="CapteG129092"/>
</dbReference>
<dbReference type="GO" id="GO:0008510">
    <property type="term" value="F:sodium:bicarbonate symporter activity"/>
    <property type="evidence" value="ECO:0007669"/>
    <property type="project" value="TreeGrafter"/>
</dbReference>
<organism evidence="13">
    <name type="scientific">Capitella teleta</name>
    <name type="common">Polychaete worm</name>
    <dbReference type="NCBI Taxonomy" id="283909"/>
    <lineage>
        <taxon>Eukaryota</taxon>
        <taxon>Metazoa</taxon>
        <taxon>Spiralia</taxon>
        <taxon>Lophotrochozoa</taxon>
        <taxon>Annelida</taxon>
        <taxon>Polychaeta</taxon>
        <taxon>Sedentaria</taxon>
        <taxon>Scolecida</taxon>
        <taxon>Capitellidae</taxon>
        <taxon>Capitella</taxon>
    </lineage>
</organism>
<feature type="transmembrane region" description="Helical" evidence="9">
    <location>
        <begin position="229"/>
        <end position="248"/>
    </location>
</feature>
<dbReference type="Pfam" id="PF00955">
    <property type="entry name" value="HCO3_cotransp"/>
    <property type="match status" value="1"/>
</dbReference>
<keyword evidence="3 9" id="KW-0813">Transport</keyword>
<feature type="transmembrane region" description="Helical" evidence="9">
    <location>
        <begin position="600"/>
        <end position="619"/>
    </location>
</feature>
<dbReference type="InterPro" id="IPR016152">
    <property type="entry name" value="PTrfase/Anion_transptr"/>
</dbReference>
<comment type="similarity">
    <text evidence="2 9">Belongs to the anion exchanger (TC 2.A.31) family.</text>
</comment>
<dbReference type="Gene3D" id="1.10.287.570">
    <property type="entry name" value="Helical hairpin bin"/>
    <property type="match status" value="1"/>
</dbReference>
<evidence type="ECO:0000256" key="3">
    <source>
        <dbReference type="ARBA" id="ARBA00022448"/>
    </source>
</evidence>
<dbReference type="STRING" id="283909.R7TZL1"/>
<feature type="transmembrane region" description="Helical" evidence="9">
    <location>
        <begin position="453"/>
        <end position="471"/>
    </location>
</feature>
<dbReference type="InterPro" id="IPR003024">
    <property type="entry name" value="Na/HCO3_transpt"/>
</dbReference>
<feature type="transmembrane region" description="Helical" evidence="9">
    <location>
        <begin position="415"/>
        <end position="433"/>
    </location>
</feature>
<feature type="transmembrane region" description="Helical" evidence="9">
    <location>
        <begin position="695"/>
        <end position="713"/>
    </location>
</feature>
<evidence type="ECO:0000256" key="4">
    <source>
        <dbReference type="ARBA" id="ARBA00022475"/>
    </source>
</evidence>
<feature type="transmembrane region" description="Helical" evidence="9">
    <location>
        <begin position="285"/>
        <end position="306"/>
    </location>
</feature>
<dbReference type="InterPro" id="IPR011531">
    <property type="entry name" value="HCO3_transpt-like_TM_dom"/>
</dbReference>
<dbReference type="Pfam" id="PF07565">
    <property type="entry name" value="Band_3_cyto"/>
    <property type="match status" value="1"/>
</dbReference>
<keyword evidence="15" id="KW-1185">Reference proteome</keyword>
<dbReference type="FunFam" id="1.10.287.570:FF:000001">
    <property type="entry name" value="Anion exchange protein"/>
    <property type="match status" value="1"/>
</dbReference>
<dbReference type="FunCoup" id="R7TZL1">
    <property type="interactions" value="472"/>
</dbReference>
<keyword evidence="6 9" id="KW-1133">Transmembrane helix</keyword>
<dbReference type="OrthoDB" id="1735926at2759"/>
<evidence type="ECO:0000256" key="2">
    <source>
        <dbReference type="ARBA" id="ARBA00010993"/>
    </source>
</evidence>
<dbReference type="GO" id="GO:0008509">
    <property type="term" value="F:monoatomic anion transmembrane transporter activity"/>
    <property type="evidence" value="ECO:0007669"/>
    <property type="project" value="InterPro"/>
</dbReference>
<feature type="transmembrane region" description="Helical" evidence="9">
    <location>
        <begin position="506"/>
        <end position="528"/>
    </location>
</feature>
<feature type="non-terminal residue" evidence="13">
    <location>
        <position position="1"/>
    </location>
</feature>
<reference evidence="14" key="3">
    <citation type="submission" date="2015-06" db="UniProtKB">
        <authorList>
            <consortium name="EnsemblMetazoa"/>
        </authorList>
    </citation>
    <scope>IDENTIFICATION</scope>
</reference>
<evidence type="ECO:0000259" key="11">
    <source>
        <dbReference type="Pfam" id="PF00955"/>
    </source>
</evidence>
<dbReference type="GO" id="GO:0016323">
    <property type="term" value="C:basolateral plasma membrane"/>
    <property type="evidence" value="ECO:0007669"/>
    <property type="project" value="UniProtKB-SubCell"/>
</dbReference>
<gene>
    <name evidence="13" type="ORF">CAPTEDRAFT_129092</name>
</gene>
<evidence type="ECO:0000256" key="1">
    <source>
        <dbReference type="ARBA" id="ARBA00004554"/>
    </source>
</evidence>
<evidence type="ECO:0000256" key="8">
    <source>
        <dbReference type="ARBA" id="ARBA00023136"/>
    </source>
</evidence>
<evidence type="ECO:0000313" key="14">
    <source>
        <dbReference type="EnsemblMetazoa" id="CapteP129092"/>
    </source>
</evidence>
<name>R7TZL1_CAPTE</name>
<dbReference type="HOGENOM" id="CLU_002289_5_1_1"/>
<accession>R7TZL1</accession>
<keyword evidence="8 9" id="KW-0472">Membrane</keyword>
<evidence type="ECO:0000259" key="12">
    <source>
        <dbReference type="Pfam" id="PF07565"/>
    </source>
</evidence>
<dbReference type="EMBL" id="KB306898">
    <property type="protein sequence ID" value="ELT99388.1"/>
    <property type="molecule type" value="Genomic_DNA"/>
</dbReference>
<dbReference type="PRINTS" id="PR01231">
    <property type="entry name" value="HCO3TRNSPORT"/>
</dbReference>
<keyword evidence="4" id="KW-1003">Cell membrane</keyword>